<dbReference type="PRINTS" id="PR00069">
    <property type="entry name" value="ALDKETRDTASE"/>
</dbReference>
<reference evidence="2" key="1">
    <citation type="submission" date="2018-06" db="EMBL/GenBank/DDBJ databases">
        <authorList>
            <person name="Zhirakovskaya E."/>
        </authorList>
    </citation>
    <scope>NUCLEOTIDE SEQUENCE</scope>
</reference>
<sequence>MKRRDFFKSAGLTAVAGLGFPGESVSRAQSASIKKYGVLGGTGLKIGDISFGCGDLSSPSLVARAVDMGVNYFDTAPDYGPSEMTLGKFIKQSPGMRGKMHIASKFCAKGGYPSHLRANDPQSEYISVVEGSLKRMNTDYLDVVFVHAMGEKSRGYEERLFSENMLNAFEKLKKAGKARFLAVSSHGPNRMEELMMKAVKSGHYDIIQPAHNFMKFPNTPEVIKEAGKRNVGVIAMKTLAGAKEMGLDPKGEPFAHAAFKWVLKNPNIAGLIVTISNARDLAHYVEASGQPYNKKSQRTLDRYKLAYSEEYCRTGCGECLSACPDNVNVASVLRQEMYFSDYHQEKRAMESYCAMAPNASNCSACAGAVGAPCEAACPYGLPIRKLMEKANELLSFQT</sequence>
<dbReference type="PANTHER" id="PTHR43312">
    <property type="entry name" value="D-THREO-ALDOSE 1-DEHYDROGENASE"/>
    <property type="match status" value="1"/>
</dbReference>
<dbReference type="Pfam" id="PF00248">
    <property type="entry name" value="Aldo_ket_red"/>
    <property type="match status" value="1"/>
</dbReference>
<dbReference type="GO" id="GO:0016491">
    <property type="term" value="F:oxidoreductase activity"/>
    <property type="evidence" value="ECO:0007669"/>
    <property type="project" value="InterPro"/>
</dbReference>
<dbReference type="InterPro" id="IPR020471">
    <property type="entry name" value="AKR"/>
</dbReference>
<dbReference type="InterPro" id="IPR017896">
    <property type="entry name" value="4Fe4S_Fe-S-bd"/>
</dbReference>
<feature type="domain" description="4Fe-4S ferredoxin-type" evidence="1">
    <location>
        <begin position="303"/>
        <end position="332"/>
    </location>
</feature>
<organism evidence="2">
    <name type="scientific">hydrothermal vent metagenome</name>
    <dbReference type="NCBI Taxonomy" id="652676"/>
    <lineage>
        <taxon>unclassified sequences</taxon>
        <taxon>metagenomes</taxon>
        <taxon>ecological metagenomes</taxon>
    </lineage>
</organism>
<dbReference type="InterPro" id="IPR053135">
    <property type="entry name" value="AKR2_Oxidoreductase"/>
</dbReference>
<evidence type="ECO:0000313" key="2">
    <source>
        <dbReference type="EMBL" id="VAX18412.1"/>
    </source>
</evidence>
<proteinExistence type="predicted"/>
<dbReference type="InterPro" id="IPR023210">
    <property type="entry name" value="NADP_OxRdtase_dom"/>
</dbReference>
<evidence type="ECO:0000259" key="1">
    <source>
        <dbReference type="PROSITE" id="PS51379"/>
    </source>
</evidence>
<dbReference type="PROSITE" id="PS51379">
    <property type="entry name" value="4FE4S_FER_2"/>
    <property type="match status" value="1"/>
</dbReference>
<name>A0A3B1BR51_9ZZZZ</name>
<dbReference type="SUPFAM" id="SSF51430">
    <property type="entry name" value="NAD(P)-linked oxidoreductase"/>
    <property type="match status" value="1"/>
</dbReference>
<dbReference type="EMBL" id="UOGA01000123">
    <property type="protein sequence ID" value="VAX18412.1"/>
    <property type="molecule type" value="Genomic_DNA"/>
</dbReference>
<dbReference type="CDD" id="cd19105">
    <property type="entry name" value="AKR_unchar"/>
    <property type="match status" value="1"/>
</dbReference>
<protein>
    <submittedName>
        <fullName evidence="2">Ferredoxin</fullName>
    </submittedName>
</protein>
<gene>
    <name evidence="2" type="ORF">MNBD_NITROSPINAE04-1648</name>
</gene>
<dbReference type="Gene3D" id="3.20.20.100">
    <property type="entry name" value="NADP-dependent oxidoreductase domain"/>
    <property type="match status" value="1"/>
</dbReference>
<dbReference type="AlphaFoldDB" id="A0A3B1BR51"/>
<dbReference type="InterPro" id="IPR036812">
    <property type="entry name" value="NAD(P)_OxRdtase_dom_sf"/>
</dbReference>
<accession>A0A3B1BR51</accession>
<dbReference type="SUPFAM" id="SSF54862">
    <property type="entry name" value="4Fe-4S ferredoxins"/>
    <property type="match status" value="1"/>
</dbReference>
<dbReference type="PANTHER" id="PTHR43312:SF1">
    <property type="entry name" value="NADP-DEPENDENT OXIDOREDUCTASE DOMAIN-CONTAINING PROTEIN"/>
    <property type="match status" value="1"/>
</dbReference>